<reference evidence="1 2" key="1">
    <citation type="submission" date="2016-10" db="EMBL/GenBank/DDBJ databases">
        <authorList>
            <person name="de Groot N.N."/>
        </authorList>
    </citation>
    <scope>NUCLEOTIDE SEQUENCE [LARGE SCALE GENOMIC DNA]</scope>
    <source>
        <strain evidence="1 2">CGMCC 1.6114</strain>
    </source>
</reference>
<evidence type="ECO:0000313" key="2">
    <source>
        <dbReference type="Proteomes" id="UP000183209"/>
    </source>
</evidence>
<dbReference type="OrthoDB" id="1445731at2"/>
<organism evidence="1 2">
    <name type="scientific">Zhouia amylolytica</name>
    <dbReference type="NCBI Taxonomy" id="376730"/>
    <lineage>
        <taxon>Bacteria</taxon>
        <taxon>Pseudomonadati</taxon>
        <taxon>Bacteroidota</taxon>
        <taxon>Flavobacteriia</taxon>
        <taxon>Flavobacteriales</taxon>
        <taxon>Flavobacteriaceae</taxon>
        <taxon>Zhouia</taxon>
    </lineage>
</organism>
<accession>A0A1I6PN72</accession>
<dbReference type="EMBL" id="FPAG01000001">
    <property type="protein sequence ID" value="SFS41626.1"/>
    <property type="molecule type" value="Genomic_DNA"/>
</dbReference>
<sequence length="156" mass="17980">MNKLITTIIIGLIVCACSSDNSDCCTVIDIGMDIKYVNQAGENLFDIENGLDIEEIKVYYKIDNEWELHYSYNLDSPKGISLIQRGEETYLRLTPSIDIVTDGYSETKIELSSEESDVIRTMIDKSQPNVIVTKVWYNNDLKWEAYEDERMFEVVK</sequence>
<dbReference type="PROSITE" id="PS51257">
    <property type="entry name" value="PROKAR_LIPOPROTEIN"/>
    <property type="match status" value="1"/>
</dbReference>
<dbReference type="RefSeq" id="WP_074976533.1">
    <property type="nucleotide sequence ID" value="NZ_FPAG01000001.1"/>
</dbReference>
<dbReference type="Proteomes" id="UP000183209">
    <property type="component" value="Unassembled WGS sequence"/>
</dbReference>
<proteinExistence type="predicted"/>
<evidence type="ECO:0000313" key="1">
    <source>
        <dbReference type="EMBL" id="SFS41626.1"/>
    </source>
</evidence>
<protein>
    <submittedName>
        <fullName evidence="1">Uncharacterized protein</fullName>
    </submittedName>
</protein>
<dbReference type="AlphaFoldDB" id="A0A1I6PN72"/>
<name>A0A1I6PN72_9FLAO</name>
<gene>
    <name evidence="1" type="ORF">SAMN04487906_0390</name>
</gene>